<dbReference type="PANTHER" id="PTHR33594:SF1">
    <property type="entry name" value="HD_PDEASE DOMAIN-CONTAINING PROTEIN"/>
    <property type="match status" value="1"/>
</dbReference>
<comment type="caution">
    <text evidence="2">The sequence shown here is derived from an EMBL/GenBank/DDBJ whole genome shotgun (WGS) entry which is preliminary data.</text>
</comment>
<dbReference type="PANTHER" id="PTHR33594">
    <property type="entry name" value="SUPERFAMILY HYDROLASE, PUTATIVE (AFU_ORTHOLOGUE AFUA_1G03035)-RELATED"/>
    <property type="match status" value="1"/>
</dbReference>
<proteinExistence type="predicted"/>
<dbReference type="PROSITE" id="PS51831">
    <property type="entry name" value="HD"/>
    <property type="match status" value="1"/>
</dbReference>
<name>A0A2T6C772_9FLAO</name>
<dbReference type="CDD" id="cd00077">
    <property type="entry name" value="HDc"/>
    <property type="match status" value="1"/>
</dbReference>
<evidence type="ECO:0000313" key="3">
    <source>
        <dbReference type="Proteomes" id="UP000244090"/>
    </source>
</evidence>
<dbReference type="Proteomes" id="UP000244090">
    <property type="component" value="Unassembled WGS sequence"/>
</dbReference>
<dbReference type="OrthoDB" id="9797344at2"/>
<organism evidence="2 3">
    <name type="scientific">Kordia periserrulae</name>
    <dbReference type="NCBI Taxonomy" id="701523"/>
    <lineage>
        <taxon>Bacteria</taxon>
        <taxon>Pseudomonadati</taxon>
        <taxon>Bacteroidota</taxon>
        <taxon>Flavobacteriia</taxon>
        <taxon>Flavobacteriales</taxon>
        <taxon>Flavobacteriaceae</taxon>
        <taxon>Kordia</taxon>
    </lineage>
</organism>
<protein>
    <recommendedName>
        <fullName evidence="1">HD domain-containing protein</fullName>
    </recommendedName>
</protein>
<dbReference type="Gene3D" id="1.20.58.1910">
    <property type="match status" value="1"/>
</dbReference>
<dbReference type="SMART" id="SM00471">
    <property type="entry name" value="HDc"/>
    <property type="match status" value="1"/>
</dbReference>
<dbReference type="InterPro" id="IPR003607">
    <property type="entry name" value="HD/PDEase_dom"/>
</dbReference>
<dbReference type="AlphaFoldDB" id="A0A2T6C772"/>
<dbReference type="Pfam" id="PF01966">
    <property type="entry name" value="HD"/>
    <property type="match status" value="1"/>
</dbReference>
<gene>
    <name evidence="2" type="ORF">C8N46_101779</name>
</gene>
<dbReference type="SUPFAM" id="SSF109604">
    <property type="entry name" value="HD-domain/PDEase-like"/>
    <property type="match status" value="1"/>
</dbReference>
<dbReference type="InterPro" id="IPR006674">
    <property type="entry name" value="HD_domain"/>
</dbReference>
<keyword evidence="3" id="KW-1185">Reference proteome</keyword>
<dbReference type="Gene3D" id="1.10.472.50">
    <property type="entry name" value="HD-domain/PDEase-like"/>
    <property type="match status" value="1"/>
</dbReference>
<dbReference type="RefSeq" id="WP_108113510.1">
    <property type="nucleotide sequence ID" value="NZ_QBKT01000001.1"/>
</dbReference>
<evidence type="ECO:0000313" key="2">
    <source>
        <dbReference type="EMBL" id="PTX64168.1"/>
    </source>
</evidence>
<accession>A0A2T6C772</accession>
<reference evidence="2 3" key="1">
    <citation type="submission" date="2018-04" db="EMBL/GenBank/DDBJ databases">
        <title>Genomic Encyclopedia of Archaeal and Bacterial Type Strains, Phase II (KMG-II): from individual species to whole genera.</title>
        <authorList>
            <person name="Goeker M."/>
        </authorList>
    </citation>
    <scope>NUCLEOTIDE SEQUENCE [LARGE SCALE GENOMIC DNA]</scope>
    <source>
        <strain evidence="2 3">DSM 25731</strain>
    </source>
</reference>
<feature type="domain" description="HD" evidence="1">
    <location>
        <begin position="28"/>
        <end position="131"/>
    </location>
</feature>
<dbReference type="EMBL" id="QBKT01000001">
    <property type="protein sequence ID" value="PTX64168.1"/>
    <property type="molecule type" value="Genomic_DNA"/>
</dbReference>
<evidence type="ECO:0000259" key="1">
    <source>
        <dbReference type="PROSITE" id="PS51831"/>
    </source>
</evidence>
<sequence length="219" mass="24641">MTSSQKENIQKTIAFVQKTLANAEGGHDWFHIERVYKNALLIAKDENVDVFIVSLGALLHDIADAKFHDGDETVGPKVACHFLESIAVAETDIVHVENIIKHISFKGGNFTQQFTSPELDVIQDADRLDAIGAIGIARTFNYGGFKNHKIYDPAIAPNLNMTKEEYKKSTAPTINHFYEKLLLLKDTMNTQTGQKIAAQRHAFMEQFLNQFYDEWNGLA</sequence>